<dbReference type="EMBL" id="BJOU01000002">
    <property type="protein sequence ID" value="GED98550.1"/>
    <property type="molecule type" value="Genomic_DNA"/>
</dbReference>
<proteinExistence type="predicted"/>
<evidence type="ECO:0000313" key="7">
    <source>
        <dbReference type="EMBL" id="GED98550.1"/>
    </source>
</evidence>
<dbReference type="GO" id="GO:0005886">
    <property type="term" value="C:plasma membrane"/>
    <property type="evidence" value="ECO:0007669"/>
    <property type="project" value="UniProtKB-SubCell"/>
</dbReference>
<feature type="transmembrane region" description="Helical" evidence="6">
    <location>
        <begin position="607"/>
        <end position="629"/>
    </location>
</feature>
<organism evidence="7 8">
    <name type="scientific">Gordonia crocea</name>
    <dbReference type="NCBI Taxonomy" id="589162"/>
    <lineage>
        <taxon>Bacteria</taxon>
        <taxon>Bacillati</taxon>
        <taxon>Actinomycetota</taxon>
        <taxon>Actinomycetes</taxon>
        <taxon>Mycobacteriales</taxon>
        <taxon>Gordoniaceae</taxon>
        <taxon>Gordonia</taxon>
    </lineage>
</organism>
<evidence type="ECO:0000256" key="4">
    <source>
        <dbReference type="ARBA" id="ARBA00022989"/>
    </source>
</evidence>
<reference evidence="8" key="1">
    <citation type="submission" date="2019-06" db="EMBL/GenBank/DDBJ databases">
        <title>Gordonia isolated from sludge of a wastewater treatment plant.</title>
        <authorList>
            <person name="Tamura T."/>
            <person name="Aoyama K."/>
            <person name="Kang Y."/>
            <person name="Saito S."/>
            <person name="Akiyama N."/>
            <person name="Yazawa K."/>
            <person name="Gonoi T."/>
            <person name="Mikami Y."/>
        </authorList>
    </citation>
    <scope>NUCLEOTIDE SEQUENCE [LARGE SCALE GENOMIC DNA]</scope>
    <source>
        <strain evidence="8">NBRC 107697</strain>
    </source>
</reference>
<evidence type="ECO:0000256" key="5">
    <source>
        <dbReference type="ARBA" id="ARBA00023136"/>
    </source>
</evidence>
<evidence type="ECO:0000256" key="6">
    <source>
        <dbReference type="SAM" id="Phobius"/>
    </source>
</evidence>
<dbReference type="AlphaFoldDB" id="A0A7I9V0F7"/>
<feature type="transmembrane region" description="Helical" evidence="6">
    <location>
        <begin position="140"/>
        <end position="167"/>
    </location>
</feature>
<feature type="transmembrane region" description="Helical" evidence="6">
    <location>
        <begin position="63"/>
        <end position="87"/>
    </location>
</feature>
<dbReference type="Proteomes" id="UP000444980">
    <property type="component" value="Unassembled WGS sequence"/>
</dbReference>
<evidence type="ECO:0000256" key="3">
    <source>
        <dbReference type="ARBA" id="ARBA00022692"/>
    </source>
</evidence>
<feature type="transmembrane region" description="Helical" evidence="6">
    <location>
        <begin position="248"/>
        <end position="269"/>
    </location>
</feature>
<name>A0A7I9V0F7_9ACTN</name>
<feature type="transmembrane region" description="Helical" evidence="6">
    <location>
        <begin position="108"/>
        <end position="128"/>
    </location>
</feature>
<evidence type="ECO:0000313" key="8">
    <source>
        <dbReference type="Proteomes" id="UP000444980"/>
    </source>
</evidence>
<protein>
    <recommendedName>
        <fullName evidence="9">ABC transporter permease</fullName>
    </recommendedName>
</protein>
<feature type="transmembrane region" description="Helical" evidence="6">
    <location>
        <begin position="495"/>
        <end position="515"/>
    </location>
</feature>
<feature type="transmembrane region" description="Helical" evidence="6">
    <location>
        <begin position="554"/>
        <end position="587"/>
    </location>
</feature>
<feature type="transmembrane region" description="Helical" evidence="6">
    <location>
        <begin position="275"/>
        <end position="296"/>
    </location>
</feature>
<comment type="subcellular location">
    <subcellularLocation>
        <location evidence="1">Cell membrane</location>
        <topology evidence="1">Multi-pass membrane protein</topology>
    </subcellularLocation>
</comment>
<feature type="transmembrane region" description="Helical" evidence="6">
    <location>
        <begin position="521"/>
        <end position="542"/>
    </location>
</feature>
<sequence>MSNDETAADGGIPVFSSTARRMAWTGLGVSAVGLAVYSVIAGPDRYVERGDPYPGQLTSLADVVGYFLVSVAGALVLGSLVFVVTVARPAGGFIDARVYPAHLMVTRASSWLAVGAWAMVLVGAADAMGTNPIRLVGEAAVGVGIAVSETAVAWIVVACCATVVAVVSRFVLSWIGHVVLLVPAFIAVVAPYMAGNAGQGPNHDYMTGLAILFAASLSVGLGYRWAFACAPELNGDDTSQSVPSRCPLIVVIADVVSWLSGAGLVAFLLPQRFVFDTAFGVAAVVFMLALSALGYVGWREHRLATRGVLGRDVRLSIAGATILALVVFAAWAVMDTRVAPRFLARRFSAFDVLLGYPLPGPPTVQRLALFWRFDVFIGTFCLVAVGLYVWGVVRLIRRGDQWSRGRTMSWILGCLALVFFTSSGVRSYGSAMFSVHMAEHMALNMFIPVLLVLGAPATLALRALPTATANGSPGPRKWVLWLLHSRITRVSSNPIVALAMFVMSLYVVYFTSIFATFAKYHWGHVLLTVHFVIVGYLFFWVILGIDPGPRRLPFLARIGLLFAVMPFHAFFGIALMTMTTVIAGNFYSELALPWVSDLSRDQWLGGAIAWGASELPVLMVVVAIVVQWAKSDRRQAARADRHADTYEDDELSSYNEMLAALARSRR</sequence>
<keyword evidence="5 6" id="KW-0472">Membrane</keyword>
<gene>
    <name evidence="7" type="ORF">nbrc107697_25890</name>
</gene>
<feature type="transmembrane region" description="Helical" evidence="6">
    <location>
        <begin position="22"/>
        <end position="43"/>
    </location>
</feature>
<evidence type="ECO:0008006" key="9">
    <source>
        <dbReference type="Google" id="ProtNLM"/>
    </source>
</evidence>
<keyword evidence="3 6" id="KW-0812">Transmembrane</keyword>
<keyword evidence="4 6" id="KW-1133">Transmembrane helix</keyword>
<comment type="caution">
    <text evidence="7">The sequence shown here is derived from an EMBL/GenBank/DDBJ whole genome shotgun (WGS) entry which is preliminary data.</text>
</comment>
<feature type="transmembrane region" description="Helical" evidence="6">
    <location>
        <begin position="174"/>
        <end position="193"/>
    </location>
</feature>
<keyword evidence="8" id="KW-1185">Reference proteome</keyword>
<accession>A0A7I9V0F7</accession>
<feature type="transmembrane region" description="Helical" evidence="6">
    <location>
        <begin position="317"/>
        <end position="334"/>
    </location>
</feature>
<dbReference type="Pfam" id="PF09678">
    <property type="entry name" value="Caa3_CtaG"/>
    <property type="match status" value="1"/>
</dbReference>
<keyword evidence="2" id="KW-1003">Cell membrane</keyword>
<feature type="transmembrane region" description="Helical" evidence="6">
    <location>
        <begin position="408"/>
        <end position="429"/>
    </location>
</feature>
<dbReference type="InterPro" id="IPR019108">
    <property type="entry name" value="Caa3_assmbl_CtaG-rel"/>
</dbReference>
<feature type="transmembrane region" description="Helical" evidence="6">
    <location>
        <begin position="205"/>
        <end position="227"/>
    </location>
</feature>
<feature type="transmembrane region" description="Helical" evidence="6">
    <location>
        <begin position="441"/>
        <end position="461"/>
    </location>
</feature>
<feature type="transmembrane region" description="Helical" evidence="6">
    <location>
        <begin position="375"/>
        <end position="396"/>
    </location>
</feature>
<evidence type="ECO:0000256" key="1">
    <source>
        <dbReference type="ARBA" id="ARBA00004651"/>
    </source>
</evidence>
<evidence type="ECO:0000256" key="2">
    <source>
        <dbReference type="ARBA" id="ARBA00022475"/>
    </source>
</evidence>
<dbReference type="RefSeq" id="WP_228460859.1">
    <property type="nucleotide sequence ID" value="NZ_BJOU01000002.1"/>
</dbReference>